<dbReference type="Proteomes" id="UP000317199">
    <property type="component" value="Chromosome"/>
</dbReference>
<sequence length="323" mass="34636">MQGFRGAPVNRQRWLWAVLAGAVLLAACRPEPAPLDVGTAPNRPTEAVAQLVDDLRRNDLNAYARHAVPPALHARLGVAWSQGRTLWPLTLLPLDEQLPAMITALAEPDSEQELMAVYNRQFAGATRELRATASALGLFAAQYINNHSDYSDAEREHYVQLAAVLSQWGQQAPLSDRQRAGPALARLAAAARETGLAGDDAFAAAGLEPGLERMTPFIQTLKQVLADYGLDLDAALDSVESSLVEQTGDRAQVRLRYVLAGQEIDVVLALERHDDRWYLSDLLRHAENEAGPLPSTGETDAGEPDAAPDGTGADSGEPAAAAS</sequence>
<organism evidence="2 3">
    <name type="scientific">Marilutibacter alkalisoli</name>
    <dbReference type="NCBI Taxonomy" id="2591633"/>
    <lineage>
        <taxon>Bacteria</taxon>
        <taxon>Pseudomonadati</taxon>
        <taxon>Pseudomonadota</taxon>
        <taxon>Gammaproteobacteria</taxon>
        <taxon>Lysobacterales</taxon>
        <taxon>Lysobacteraceae</taxon>
        <taxon>Marilutibacter</taxon>
    </lineage>
</organism>
<reference evidence="2 3" key="1">
    <citation type="submission" date="2019-06" db="EMBL/GenBank/DDBJ databases">
        <title>Lysobacter alkalisoli sp. nov. isolated from saline-alkali soil.</title>
        <authorList>
            <person name="Sun J.-Q."/>
            <person name="Xu L."/>
        </authorList>
    </citation>
    <scope>NUCLEOTIDE SEQUENCE [LARGE SCALE GENOMIC DNA]</scope>
    <source>
        <strain evidence="2 3">SJ-36</strain>
    </source>
</reference>
<evidence type="ECO:0008006" key="4">
    <source>
        <dbReference type="Google" id="ProtNLM"/>
    </source>
</evidence>
<name>A0A514BW34_9GAMM</name>
<gene>
    <name evidence="2" type="ORF">FKV23_16570</name>
</gene>
<evidence type="ECO:0000256" key="1">
    <source>
        <dbReference type="SAM" id="MobiDB-lite"/>
    </source>
</evidence>
<evidence type="ECO:0000313" key="3">
    <source>
        <dbReference type="Proteomes" id="UP000317199"/>
    </source>
</evidence>
<dbReference type="PROSITE" id="PS51257">
    <property type="entry name" value="PROKAR_LIPOPROTEIN"/>
    <property type="match status" value="1"/>
</dbReference>
<dbReference type="RefSeq" id="WP_141624857.1">
    <property type="nucleotide sequence ID" value="NZ_CP041242.1"/>
</dbReference>
<protein>
    <recommendedName>
        <fullName evidence="4">DUF3828 domain-containing protein</fullName>
    </recommendedName>
</protein>
<feature type="region of interest" description="Disordered" evidence="1">
    <location>
        <begin position="288"/>
        <end position="323"/>
    </location>
</feature>
<dbReference type="AlphaFoldDB" id="A0A514BW34"/>
<evidence type="ECO:0000313" key="2">
    <source>
        <dbReference type="EMBL" id="QDH71525.1"/>
    </source>
</evidence>
<dbReference type="KEGG" id="lyj:FKV23_16570"/>
<keyword evidence="3" id="KW-1185">Reference proteome</keyword>
<dbReference type="OrthoDB" id="6194714at2"/>
<dbReference type="EMBL" id="CP041242">
    <property type="protein sequence ID" value="QDH71525.1"/>
    <property type="molecule type" value="Genomic_DNA"/>
</dbReference>
<proteinExistence type="predicted"/>
<accession>A0A514BW34</accession>